<dbReference type="CDD" id="cd18038">
    <property type="entry name" value="DEXXQc_Helz-like"/>
    <property type="match status" value="1"/>
</dbReference>
<feature type="region of interest" description="Disordered" evidence="13">
    <location>
        <begin position="993"/>
        <end position="1020"/>
    </location>
</feature>
<evidence type="ECO:0000256" key="11">
    <source>
        <dbReference type="ARBA" id="ARBA00047984"/>
    </source>
</evidence>
<dbReference type="GO" id="GO:0031047">
    <property type="term" value="P:regulatory ncRNA-mediated gene silencing"/>
    <property type="evidence" value="ECO:0007669"/>
    <property type="project" value="UniProtKB-KW"/>
</dbReference>
<evidence type="ECO:0000256" key="2">
    <source>
        <dbReference type="ARBA" id="ARBA00005601"/>
    </source>
</evidence>
<dbReference type="OrthoDB" id="6513042at2759"/>
<dbReference type="InterPro" id="IPR000571">
    <property type="entry name" value="Znf_CCCH"/>
</dbReference>
<protein>
    <recommendedName>
        <fullName evidence="3">RNA helicase</fullName>
        <ecNumber evidence="3">3.6.4.13</ecNumber>
    </recommendedName>
</protein>
<feature type="zinc finger region" description="C3H1-type" evidence="12">
    <location>
        <begin position="22"/>
        <end position="50"/>
    </location>
</feature>
<sequence>MDPTHTNRPPRIRPPKGNNNNRLNPTYCSFFLSPQGCVRGLNCRRRHDIQRCSCGLVLLARNYLPHVRGKRHRTIFAQKKEAEARARGQANQGANVAEEEDPMAMQSCERCKKNIFVASYAAHLDYHARQDRHTAFVATVEASEQDKEGIVVSGTGGIDFGVVDTESSVEFNITVQNTNPNQAFSIQTCRMRSSTRGDAHGARFSVKVKGRSRVVRPGGAATERTLALVFHPSFAGQYEDTLEIVFWKHEDLDGTFLITRRVKATVGDRADHEQIRASAPYTGPRHVPKFNAEGIKVVQSLRPPTWTETAWTERLPEFKVPERIIEAAFAPNLERRQNVAKANVQRLMPAVFNLDTYATWWQVLLWVEEEQVKQDLDRYALEDVTLQPNHPRYNLMVPGLAENRPSVLVGDYILLSHTSSSVGLQDRVWYEGRVHDVRMHDVVLAFGGDFSTYRGNKFDVRFKLNRLPFRRMHHALTNKFKPSRILFPTHVHIANVQRVTETQKENVNLYNRQLREDEEQLETVTAILHQKPGSVPFVVFGPPGTGKTVTIIEAMQQLLDKNENVRILACAPSNSAADLLAQRLSNRGPSVVLRLNSMTRRYKDLPPNLQEFSCINSNKVFAMPPIEDILKYRVVVATCLTGAAPAGMGMKRGHFTHIFVDEAGQGKEPEVVLPIKMLADTMTNVILAGDNQQLGPVLHSPVASQLGMKTSFLARIMDRDIYDLENGTNGGRGITIVKLIKNFRSHPSILQFSNEQFYNSELRPCGDPVMIRSLETIDELPKKRFPLIFHGMVGKDNREASSPSFFNIDEASQVKKYIKSLLDNSKLRLKAEHIGVITPYHAQRCKILDLLHKDHKMRDIKVGSVEEFQGQERRIIIMSTVRSNTDYVTSDIVRSLGFVANGRRMNVAVTRAQALLIVIGNPYVLSLDPLWKAFMNFIHVNGGWTGKRIDWDPNEAVGSAESLGEQRRTQGEREMEETIARIKSMILQRHEDSDFEIDLEDSDDEDGTRAHERPIIREAE</sequence>
<accession>A0A8H5CAS2</accession>
<dbReference type="GO" id="GO:0008270">
    <property type="term" value="F:zinc ion binding"/>
    <property type="evidence" value="ECO:0007669"/>
    <property type="project" value="UniProtKB-KW"/>
</dbReference>
<dbReference type="Proteomes" id="UP000541558">
    <property type="component" value="Unassembled WGS sequence"/>
</dbReference>
<evidence type="ECO:0000256" key="5">
    <source>
        <dbReference type="ARBA" id="ARBA00022741"/>
    </source>
</evidence>
<evidence type="ECO:0000256" key="9">
    <source>
        <dbReference type="ARBA" id="ARBA00022884"/>
    </source>
</evidence>
<evidence type="ECO:0000256" key="7">
    <source>
        <dbReference type="ARBA" id="ARBA00022806"/>
    </source>
</evidence>
<dbReference type="EMBL" id="JAACJK010000018">
    <property type="protein sequence ID" value="KAF5338073.1"/>
    <property type="molecule type" value="Genomic_DNA"/>
</dbReference>
<comment type="caution">
    <text evidence="15">The sequence shown here is derived from an EMBL/GenBank/DDBJ whole genome shotgun (WGS) entry which is preliminary data.</text>
</comment>
<dbReference type="InterPro" id="IPR013783">
    <property type="entry name" value="Ig-like_fold"/>
</dbReference>
<keyword evidence="4" id="KW-0963">Cytoplasm</keyword>
<keyword evidence="16" id="KW-1185">Reference proteome</keyword>
<dbReference type="AlphaFoldDB" id="A0A8H5CAS2"/>
<dbReference type="FunFam" id="3.40.50.300:FF:000608">
    <property type="entry name" value="Mov10 RISC complex RNA helicase"/>
    <property type="match status" value="1"/>
</dbReference>
<evidence type="ECO:0000313" key="15">
    <source>
        <dbReference type="EMBL" id="KAF5338073.1"/>
    </source>
</evidence>
<dbReference type="InterPro" id="IPR041679">
    <property type="entry name" value="DNA2/NAM7-like_C"/>
</dbReference>
<feature type="compositionally biased region" description="Acidic residues" evidence="13">
    <location>
        <begin position="993"/>
        <end position="1006"/>
    </location>
</feature>
<keyword evidence="10" id="KW-0943">RNA-mediated gene silencing</keyword>
<keyword evidence="6" id="KW-0378">Hydrolase</keyword>
<evidence type="ECO:0000256" key="13">
    <source>
        <dbReference type="SAM" id="MobiDB-lite"/>
    </source>
</evidence>
<evidence type="ECO:0000313" key="16">
    <source>
        <dbReference type="Proteomes" id="UP000541558"/>
    </source>
</evidence>
<dbReference type="PANTHER" id="PTHR45418">
    <property type="entry name" value="CANCER/TESTIS ANTIGEN 55"/>
    <property type="match status" value="1"/>
</dbReference>
<dbReference type="EC" id="3.6.4.13" evidence="3"/>
<dbReference type="InterPro" id="IPR027417">
    <property type="entry name" value="P-loop_NTPase"/>
</dbReference>
<dbReference type="CDD" id="cd18808">
    <property type="entry name" value="SF1_C_Upf1"/>
    <property type="match status" value="1"/>
</dbReference>
<evidence type="ECO:0000256" key="1">
    <source>
        <dbReference type="ARBA" id="ARBA00004331"/>
    </source>
</evidence>
<evidence type="ECO:0000256" key="4">
    <source>
        <dbReference type="ARBA" id="ARBA00022490"/>
    </source>
</evidence>
<dbReference type="GO" id="GO:0032574">
    <property type="term" value="F:5'-3' RNA helicase activity"/>
    <property type="evidence" value="ECO:0007669"/>
    <property type="project" value="InterPro"/>
</dbReference>
<dbReference type="Gene3D" id="3.40.50.300">
    <property type="entry name" value="P-loop containing nucleotide triphosphate hydrolases"/>
    <property type="match status" value="2"/>
</dbReference>
<gene>
    <name evidence="15" type="ORF">D9611_014203</name>
</gene>
<dbReference type="Pfam" id="PF13087">
    <property type="entry name" value="AAA_12"/>
    <property type="match status" value="1"/>
</dbReference>
<keyword evidence="12" id="KW-0479">Metal-binding</keyword>
<evidence type="ECO:0000256" key="3">
    <source>
        <dbReference type="ARBA" id="ARBA00012552"/>
    </source>
</evidence>
<dbReference type="GO" id="GO:0005524">
    <property type="term" value="F:ATP binding"/>
    <property type="evidence" value="ECO:0007669"/>
    <property type="project" value="UniProtKB-KW"/>
</dbReference>
<feature type="compositionally biased region" description="Basic and acidic residues" evidence="13">
    <location>
        <begin position="1007"/>
        <end position="1020"/>
    </location>
</feature>
<evidence type="ECO:0000256" key="10">
    <source>
        <dbReference type="ARBA" id="ARBA00023158"/>
    </source>
</evidence>
<dbReference type="SUPFAM" id="SSF52540">
    <property type="entry name" value="P-loop containing nucleoside triphosphate hydrolases"/>
    <property type="match status" value="1"/>
</dbReference>
<evidence type="ECO:0000256" key="8">
    <source>
        <dbReference type="ARBA" id="ARBA00022840"/>
    </source>
</evidence>
<feature type="region of interest" description="Disordered" evidence="13">
    <location>
        <begin position="1"/>
        <end position="20"/>
    </location>
</feature>
<dbReference type="Gene3D" id="2.60.40.10">
    <property type="entry name" value="Immunoglobulins"/>
    <property type="match status" value="1"/>
</dbReference>
<dbReference type="GO" id="GO:0003723">
    <property type="term" value="F:RNA binding"/>
    <property type="evidence" value="ECO:0007669"/>
    <property type="project" value="UniProtKB-KW"/>
</dbReference>
<dbReference type="GO" id="GO:0016787">
    <property type="term" value="F:hydrolase activity"/>
    <property type="evidence" value="ECO:0007669"/>
    <property type="project" value="UniProtKB-KW"/>
</dbReference>
<reference evidence="15 16" key="1">
    <citation type="journal article" date="2020" name="ISME J.">
        <title>Uncovering the hidden diversity of litter-decomposition mechanisms in mushroom-forming fungi.</title>
        <authorList>
            <person name="Floudas D."/>
            <person name="Bentzer J."/>
            <person name="Ahren D."/>
            <person name="Johansson T."/>
            <person name="Persson P."/>
            <person name="Tunlid A."/>
        </authorList>
    </citation>
    <scope>NUCLEOTIDE SEQUENCE [LARGE SCALE GENOMIC DNA]</scope>
    <source>
        <strain evidence="15 16">CBS 175.51</strain>
    </source>
</reference>
<keyword evidence="12" id="KW-0863">Zinc-finger</keyword>
<dbReference type="PANTHER" id="PTHR45418:SF1">
    <property type="entry name" value="CANCER_TESTIS ANTIGEN 55"/>
    <property type="match status" value="1"/>
</dbReference>
<comment type="similarity">
    <text evidence="2">Belongs to the DNA2/NAM7 helicase family. SDE3 subfamily.</text>
</comment>
<proteinExistence type="inferred from homology"/>
<evidence type="ECO:0000259" key="14">
    <source>
        <dbReference type="PROSITE" id="PS50103"/>
    </source>
</evidence>
<keyword evidence="5" id="KW-0547">Nucleotide-binding</keyword>
<keyword evidence="8" id="KW-0067">ATP-binding</keyword>
<dbReference type="InterPro" id="IPR041677">
    <property type="entry name" value="DNA2/NAM7_AAA_11"/>
</dbReference>
<comment type="catalytic activity">
    <reaction evidence="11">
        <text>ATP + H2O = ADP + phosphate + H(+)</text>
        <dbReference type="Rhea" id="RHEA:13065"/>
        <dbReference type="ChEBI" id="CHEBI:15377"/>
        <dbReference type="ChEBI" id="CHEBI:15378"/>
        <dbReference type="ChEBI" id="CHEBI:30616"/>
        <dbReference type="ChEBI" id="CHEBI:43474"/>
        <dbReference type="ChEBI" id="CHEBI:456216"/>
        <dbReference type="EC" id="3.6.4.13"/>
    </reaction>
</comment>
<name>A0A8H5CAS2_9AGAR</name>
<dbReference type="GO" id="GO:0036464">
    <property type="term" value="C:cytoplasmic ribonucleoprotein granule"/>
    <property type="evidence" value="ECO:0007669"/>
    <property type="project" value="UniProtKB-SubCell"/>
</dbReference>
<dbReference type="Pfam" id="PF13086">
    <property type="entry name" value="AAA_11"/>
    <property type="match status" value="2"/>
</dbReference>
<keyword evidence="7" id="KW-0347">Helicase</keyword>
<dbReference type="PROSITE" id="PS50103">
    <property type="entry name" value="ZF_C3H1"/>
    <property type="match status" value="1"/>
</dbReference>
<keyword evidence="9" id="KW-0694">RNA-binding</keyword>
<evidence type="ECO:0000256" key="12">
    <source>
        <dbReference type="PROSITE-ProRule" id="PRU00723"/>
    </source>
</evidence>
<feature type="domain" description="C3H1-type" evidence="14">
    <location>
        <begin position="22"/>
        <end position="50"/>
    </location>
</feature>
<keyword evidence="12" id="KW-0862">Zinc</keyword>
<dbReference type="InterPro" id="IPR049080">
    <property type="entry name" value="MOV-10-like_beta-barrel"/>
</dbReference>
<evidence type="ECO:0000256" key="6">
    <source>
        <dbReference type="ARBA" id="ARBA00022801"/>
    </source>
</evidence>
<dbReference type="InterPro" id="IPR026122">
    <property type="entry name" value="MOV-10/SDE3_DEXXQ/H-box"/>
</dbReference>
<organism evidence="15 16">
    <name type="scientific">Ephemerocybe angulata</name>
    <dbReference type="NCBI Taxonomy" id="980116"/>
    <lineage>
        <taxon>Eukaryota</taxon>
        <taxon>Fungi</taxon>
        <taxon>Dikarya</taxon>
        <taxon>Basidiomycota</taxon>
        <taxon>Agaricomycotina</taxon>
        <taxon>Agaricomycetes</taxon>
        <taxon>Agaricomycetidae</taxon>
        <taxon>Agaricales</taxon>
        <taxon>Agaricineae</taxon>
        <taxon>Psathyrellaceae</taxon>
        <taxon>Ephemerocybe</taxon>
    </lineage>
</organism>
<dbReference type="Pfam" id="PF21634">
    <property type="entry name" value="MOV-10_beta-barrel"/>
    <property type="match status" value="1"/>
</dbReference>
<dbReference type="InterPro" id="IPR047187">
    <property type="entry name" value="SF1_C_Upf1"/>
</dbReference>
<comment type="subcellular location">
    <subcellularLocation>
        <location evidence="1">Cytoplasm</location>
        <location evidence="1">Cytoplasmic ribonucleoprotein granule</location>
    </subcellularLocation>
</comment>